<organism evidence="3">
    <name type="scientific">uncultured Paenibacillus sp</name>
    <dbReference type="NCBI Taxonomy" id="227322"/>
    <lineage>
        <taxon>Bacteria</taxon>
        <taxon>Bacillati</taxon>
        <taxon>Bacillota</taxon>
        <taxon>Bacilli</taxon>
        <taxon>Bacillales</taxon>
        <taxon>Paenibacillaceae</taxon>
        <taxon>Paenibacillus</taxon>
        <taxon>environmental samples</taxon>
    </lineage>
</organism>
<dbReference type="AlphaFoldDB" id="A0A060C1G4"/>
<dbReference type="Pfam" id="PF01915">
    <property type="entry name" value="Glyco_hydro_3_C"/>
    <property type="match status" value="1"/>
</dbReference>
<dbReference type="InterPro" id="IPR036881">
    <property type="entry name" value="Glyco_hydro_3_C_sf"/>
</dbReference>
<evidence type="ECO:0000256" key="1">
    <source>
        <dbReference type="ARBA" id="ARBA00022801"/>
    </source>
</evidence>
<keyword evidence="1" id="KW-0378">Hydrolase</keyword>
<dbReference type="EMBL" id="KF119602">
    <property type="protein sequence ID" value="AIA86870.1"/>
    <property type="molecule type" value="Genomic_DNA"/>
</dbReference>
<evidence type="ECO:0000313" key="3">
    <source>
        <dbReference type="EMBL" id="AIA86870.1"/>
    </source>
</evidence>
<feature type="non-terminal residue" evidence="3">
    <location>
        <position position="94"/>
    </location>
</feature>
<dbReference type="InterPro" id="IPR002772">
    <property type="entry name" value="Glyco_hydro_3_C"/>
</dbReference>
<dbReference type="SUPFAM" id="SSF52279">
    <property type="entry name" value="Beta-D-glucan exohydrolase, C-terminal domain"/>
    <property type="match status" value="1"/>
</dbReference>
<proteinExistence type="predicted"/>
<accession>A0A060C1G4</accession>
<dbReference type="GO" id="GO:0004553">
    <property type="term" value="F:hydrolase activity, hydrolyzing O-glycosyl compounds"/>
    <property type="evidence" value="ECO:0007669"/>
    <property type="project" value="InterPro"/>
</dbReference>
<feature type="domain" description="Glycoside hydrolase family 3 C-terminal" evidence="2">
    <location>
        <begin position="2"/>
        <end position="58"/>
    </location>
</feature>
<dbReference type="Gene3D" id="3.40.50.1700">
    <property type="entry name" value="Glycoside hydrolase family 3 C-terminal domain"/>
    <property type="match status" value="1"/>
</dbReference>
<evidence type="ECO:0000259" key="2">
    <source>
        <dbReference type="Pfam" id="PF01915"/>
    </source>
</evidence>
<reference evidence="3" key="1">
    <citation type="journal article" date="2013" name="Environ. Microbiol.">
        <title>Seasonally variable intestinal metagenomes of the red palm weevil (Rhynchophorus ferrugineus).</title>
        <authorList>
            <person name="Jia S."/>
            <person name="Zhang X."/>
            <person name="Zhang G."/>
            <person name="Yin A."/>
            <person name="Zhang S."/>
            <person name="Li F."/>
            <person name="Wang L."/>
            <person name="Zhao D."/>
            <person name="Yun Q."/>
            <person name="Tala"/>
            <person name="Wang J."/>
            <person name="Sun G."/>
            <person name="Baabdullah M."/>
            <person name="Yu X."/>
            <person name="Hu S."/>
            <person name="Al-Mssallem I.S."/>
            <person name="Yu J."/>
        </authorList>
    </citation>
    <scope>NUCLEOTIDE SEQUENCE</scope>
</reference>
<name>A0A060C1G4_9BACL</name>
<sequence length="94" mass="10384">SSRSNIRLPKGQIELFEAIHEVNPHIVVVLFNGRPLDLHDIDGAEAILEAWYPGTEAGGDCRCPVWSGESIGEDHDVLPESVGQIPIYYDEDNT</sequence>
<dbReference type="GO" id="GO:0005975">
    <property type="term" value="P:carbohydrate metabolic process"/>
    <property type="evidence" value="ECO:0007669"/>
    <property type="project" value="InterPro"/>
</dbReference>
<feature type="non-terminal residue" evidence="3">
    <location>
        <position position="1"/>
    </location>
</feature>
<protein>
    <submittedName>
        <fullName evidence="3">Glyco_hydro_3_C</fullName>
    </submittedName>
</protein>